<dbReference type="EMBL" id="LRGB01002451">
    <property type="protein sequence ID" value="KZS07593.1"/>
    <property type="molecule type" value="Genomic_DNA"/>
</dbReference>
<proteinExistence type="predicted"/>
<dbReference type="AlphaFoldDB" id="A0A164QAX6"/>
<protein>
    <submittedName>
        <fullName evidence="1">Uncharacterized protein</fullName>
    </submittedName>
</protein>
<evidence type="ECO:0000313" key="1">
    <source>
        <dbReference type="EMBL" id="KZS07593.1"/>
    </source>
</evidence>
<name>A0A164QAX6_9CRUS</name>
<organism evidence="1 2">
    <name type="scientific">Daphnia magna</name>
    <dbReference type="NCBI Taxonomy" id="35525"/>
    <lineage>
        <taxon>Eukaryota</taxon>
        <taxon>Metazoa</taxon>
        <taxon>Ecdysozoa</taxon>
        <taxon>Arthropoda</taxon>
        <taxon>Crustacea</taxon>
        <taxon>Branchiopoda</taxon>
        <taxon>Diplostraca</taxon>
        <taxon>Cladocera</taxon>
        <taxon>Anomopoda</taxon>
        <taxon>Daphniidae</taxon>
        <taxon>Daphnia</taxon>
    </lineage>
</organism>
<gene>
    <name evidence="1" type="ORF">APZ42_028719</name>
</gene>
<comment type="caution">
    <text evidence="1">The sequence shown here is derived from an EMBL/GenBank/DDBJ whole genome shotgun (WGS) entry which is preliminary data.</text>
</comment>
<dbReference type="Proteomes" id="UP000076858">
    <property type="component" value="Unassembled WGS sequence"/>
</dbReference>
<reference evidence="1 2" key="1">
    <citation type="submission" date="2016-03" db="EMBL/GenBank/DDBJ databases">
        <title>EvidentialGene: Evidence-directed Construction of Genes on Genomes.</title>
        <authorList>
            <person name="Gilbert D.G."/>
            <person name="Choi J.-H."/>
            <person name="Mockaitis K."/>
            <person name="Colbourne J."/>
            <person name="Pfrender M."/>
        </authorList>
    </citation>
    <scope>NUCLEOTIDE SEQUENCE [LARGE SCALE GENOMIC DNA]</scope>
    <source>
        <strain evidence="1 2">Xinb3</strain>
        <tissue evidence="1">Complete organism</tissue>
    </source>
</reference>
<keyword evidence="2" id="KW-1185">Reference proteome</keyword>
<sequence>MLLSIQHCYRWVCIEKETLEIDCFLYMVVFRLVSYASCKPAACIPAINGPQVILILLEGHYCLHEDHHPVQSTAVFIYFVLLTISPQHPKYPDFQVSLISQPSSIPFSSSLWLLFLSS</sequence>
<evidence type="ECO:0000313" key="2">
    <source>
        <dbReference type="Proteomes" id="UP000076858"/>
    </source>
</evidence>
<accession>A0A164QAX6</accession>